<dbReference type="GO" id="GO:0008375">
    <property type="term" value="F:acetylglucosaminyltransferase activity"/>
    <property type="evidence" value="ECO:0007669"/>
    <property type="project" value="TreeGrafter"/>
</dbReference>
<comment type="subcellular location">
    <subcellularLocation>
        <location evidence="1">Golgi apparatus membrane</location>
        <topology evidence="1">Single-pass type II membrane protein</topology>
    </subcellularLocation>
</comment>
<dbReference type="Pfam" id="PF02485">
    <property type="entry name" value="Branch"/>
    <property type="match status" value="1"/>
</dbReference>
<evidence type="ECO:0000256" key="3">
    <source>
        <dbReference type="ARBA" id="ARBA00022676"/>
    </source>
</evidence>
<gene>
    <name evidence="12" type="primary">GCNT4</name>
</gene>
<organism evidence="11 12">
    <name type="scientific">Geotrypetes seraphini</name>
    <name type="common">Gaboon caecilian</name>
    <name type="synonym">Caecilia seraphini</name>
    <dbReference type="NCBI Taxonomy" id="260995"/>
    <lineage>
        <taxon>Eukaryota</taxon>
        <taxon>Metazoa</taxon>
        <taxon>Chordata</taxon>
        <taxon>Craniata</taxon>
        <taxon>Vertebrata</taxon>
        <taxon>Euteleostomi</taxon>
        <taxon>Amphibia</taxon>
        <taxon>Gymnophiona</taxon>
        <taxon>Geotrypetes</taxon>
    </lineage>
</organism>
<evidence type="ECO:0000256" key="6">
    <source>
        <dbReference type="ARBA" id="ARBA00022968"/>
    </source>
</evidence>
<evidence type="ECO:0000256" key="5">
    <source>
        <dbReference type="ARBA" id="ARBA00022692"/>
    </source>
</evidence>
<evidence type="ECO:0000256" key="7">
    <source>
        <dbReference type="ARBA" id="ARBA00022989"/>
    </source>
</evidence>
<evidence type="ECO:0000313" key="12">
    <source>
        <dbReference type="RefSeq" id="XP_033813413.1"/>
    </source>
</evidence>
<evidence type="ECO:0000256" key="2">
    <source>
        <dbReference type="ARBA" id="ARBA00004922"/>
    </source>
</evidence>
<accession>A0A6P8S924</accession>
<keyword evidence="8" id="KW-0472">Membrane</keyword>
<keyword evidence="7" id="KW-1133">Transmembrane helix</keyword>
<keyword evidence="6" id="KW-0735">Signal-anchor</keyword>
<keyword evidence="4" id="KW-0808">Transferase</keyword>
<keyword evidence="5" id="KW-0812">Transmembrane</keyword>
<dbReference type="CTD" id="51301"/>
<comment type="pathway">
    <text evidence="2">Protein modification; protein glycosylation.</text>
</comment>
<dbReference type="PANTHER" id="PTHR19297:SF7">
    <property type="entry name" value="BETA-1,3-GALACTOSYL-O-GLYCOSYL-GLYCOPROTEIN BETA-1,6-N-ACETYLGLUCOSAMINYLTRANSFERASE 4"/>
    <property type="match status" value="1"/>
</dbReference>
<evidence type="ECO:0000256" key="1">
    <source>
        <dbReference type="ARBA" id="ARBA00004323"/>
    </source>
</evidence>
<evidence type="ECO:0000256" key="9">
    <source>
        <dbReference type="ARBA" id="ARBA00023180"/>
    </source>
</evidence>
<dbReference type="FunCoup" id="A0A6P8S924">
    <property type="interactions" value="9"/>
</dbReference>
<keyword evidence="3" id="KW-0328">Glycosyltransferase</keyword>
<sequence length="429" mass="49967">MKLQKLFHKPPRQWRKFLFLGLLTVLLFSVFTQKEIYLVEPELSTSDYVKNKYSSHTKELKMRINCSQIYDQEPVETGRSLELRYRNIIDLEDEDVEAMTRNCMVYHRIRRYHLKPVTLEEKNFPIAYSLVIHKSAVSIERLMRAIYSLGNVYCIHYDQKSSTAFKAAIESLAKCFNNVFIASKLESVTYAHISRLQADLNCLSDLLTSSVQWKYAINLCGQDLPLKSNFELVSELKKLNGENMLETERPSRIKKDRYLYQYTVMGTADKYYHIPIPVRTQISKEPPPHDIEMFVGSAYFVLSRAFIQYVFDSPLAINFLAWSANTFSPDEHFWATLIRVPGIPGEIPRAAPDVTALQSKTRLVKWKYKEEYLYPPCTGTYLRSVCIYGAAELRWLLKSGHWFANKFDAQVDPVIIKCLTEVIDKQQRQ</sequence>
<dbReference type="AlphaFoldDB" id="A0A6P8S924"/>
<dbReference type="Proteomes" id="UP000515159">
    <property type="component" value="Chromosome 1"/>
</dbReference>
<evidence type="ECO:0000256" key="4">
    <source>
        <dbReference type="ARBA" id="ARBA00022679"/>
    </source>
</evidence>
<dbReference type="OrthoDB" id="2019572at2759"/>
<dbReference type="GO" id="GO:0000139">
    <property type="term" value="C:Golgi membrane"/>
    <property type="evidence" value="ECO:0007669"/>
    <property type="project" value="UniProtKB-SubCell"/>
</dbReference>
<comment type="similarity">
    <text evidence="10">Belongs to the glycosyltransferase 14 family.</text>
</comment>
<keyword evidence="9" id="KW-0325">Glycoprotein</keyword>
<evidence type="ECO:0000256" key="8">
    <source>
        <dbReference type="ARBA" id="ARBA00023136"/>
    </source>
</evidence>
<dbReference type="GeneID" id="117366301"/>
<protein>
    <submittedName>
        <fullName evidence="12">Beta-1,3-galactosyl-O-glycosyl-glycoprotein beta-1,6-N-acetylglucosaminyltransferase 4</fullName>
    </submittedName>
</protein>
<proteinExistence type="inferred from homology"/>
<name>A0A6P8S924_GEOSA</name>
<reference evidence="12" key="1">
    <citation type="submission" date="2025-08" db="UniProtKB">
        <authorList>
            <consortium name="RefSeq"/>
        </authorList>
    </citation>
    <scope>IDENTIFICATION</scope>
</reference>
<dbReference type="PANTHER" id="PTHR19297">
    <property type="entry name" value="GLYCOSYLTRANSFERASE 14 FAMILY MEMBER"/>
    <property type="match status" value="1"/>
</dbReference>
<keyword evidence="11" id="KW-1185">Reference proteome</keyword>
<dbReference type="InterPro" id="IPR003406">
    <property type="entry name" value="Glyco_trans_14"/>
</dbReference>
<dbReference type="RefSeq" id="XP_033813413.1">
    <property type="nucleotide sequence ID" value="XM_033957522.1"/>
</dbReference>
<evidence type="ECO:0000256" key="10">
    <source>
        <dbReference type="ARBA" id="ARBA00038150"/>
    </source>
</evidence>
<dbReference type="KEGG" id="gsh:117366301"/>
<evidence type="ECO:0000313" key="11">
    <source>
        <dbReference type="Proteomes" id="UP000515159"/>
    </source>
</evidence>
<dbReference type="InParanoid" id="A0A6P8S924"/>